<keyword evidence="3" id="KW-1185">Reference proteome</keyword>
<dbReference type="AlphaFoldDB" id="A0A804PUH0"/>
<dbReference type="InterPro" id="IPR045501">
    <property type="entry name" value="DUF6490"/>
</dbReference>
<dbReference type="EnsemblPlants" id="Zm00001eb266700_T001">
    <property type="protein sequence ID" value="Zm00001eb266700_P001"/>
    <property type="gene ID" value="Zm00001eb266700"/>
</dbReference>
<keyword evidence="1" id="KW-1133">Transmembrane helix</keyword>
<reference evidence="2" key="3">
    <citation type="submission" date="2021-05" db="UniProtKB">
        <authorList>
            <consortium name="EnsemblPlants"/>
        </authorList>
    </citation>
    <scope>IDENTIFICATION</scope>
    <source>
        <strain evidence="2">cv. B73</strain>
    </source>
</reference>
<organism evidence="2 3">
    <name type="scientific">Zea mays</name>
    <name type="common">Maize</name>
    <dbReference type="NCBI Taxonomy" id="4577"/>
    <lineage>
        <taxon>Eukaryota</taxon>
        <taxon>Viridiplantae</taxon>
        <taxon>Streptophyta</taxon>
        <taxon>Embryophyta</taxon>
        <taxon>Tracheophyta</taxon>
        <taxon>Spermatophyta</taxon>
        <taxon>Magnoliopsida</taxon>
        <taxon>Liliopsida</taxon>
        <taxon>Poales</taxon>
        <taxon>Poaceae</taxon>
        <taxon>PACMAD clade</taxon>
        <taxon>Panicoideae</taxon>
        <taxon>Andropogonodae</taxon>
        <taxon>Andropogoneae</taxon>
        <taxon>Tripsacinae</taxon>
        <taxon>Zea</taxon>
    </lineage>
</organism>
<dbReference type="PANTHER" id="PTHR46610">
    <property type="entry name" value="OS05G0181300 PROTEIN"/>
    <property type="match status" value="1"/>
</dbReference>
<evidence type="ECO:0000256" key="1">
    <source>
        <dbReference type="SAM" id="Phobius"/>
    </source>
</evidence>
<keyword evidence="1" id="KW-0472">Membrane</keyword>
<dbReference type="Pfam" id="PF20100">
    <property type="entry name" value="DUF6490"/>
    <property type="match status" value="1"/>
</dbReference>
<dbReference type="PANTHER" id="PTHR46610:SF6">
    <property type="entry name" value="OS06G0147100 PROTEIN"/>
    <property type="match status" value="1"/>
</dbReference>
<reference evidence="2" key="2">
    <citation type="submission" date="2019-07" db="EMBL/GenBank/DDBJ databases">
        <authorList>
            <person name="Seetharam A."/>
            <person name="Woodhouse M."/>
            <person name="Cannon E."/>
        </authorList>
    </citation>
    <scope>NUCLEOTIDE SEQUENCE [LARGE SCALE GENOMIC DNA]</scope>
    <source>
        <strain evidence="2">cv. B73</strain>
    </source>
</reference>
<evidence type="ECO:0000313" key="2">
    <source>
        <dbReference type="EnsemblPlants" id="Zm00001eb266700_P001"/>
    </source>
</evidence>
<dbReference type="InParanoid" id="A0A804PUH0"/>
<reference evidence="3" key="1">
    <citation type="journal article" date="2009" name="Science">
        <title>The B73 maize genome: complexity, diversity, and dynamics.</title>
        <authorList>
            <person name="Schnable P.S."/>
            <person name="Ware D."/>
            <person name="Fulton R.S."/>
            <person name="Stein J.C."/>
            <person name="Wei F."/>
            <person name="Pasternak S."/>
            <person name="Liang C."/>
            <person name="Zhang J."/>
            <person name="Fulton L."/>
            <person name="Graves T.A."/>
            <person name="Minx P."/>
            <person name="Reily A.D."/>
            <person name="Courtney L."/>
            <person name="Kruchowski S.S."/>
            <person name="Tomlinson C."/>
            <person name="Strong C."/>
            <person name="Delehaunty K."/>
            <person name="Fronick C."/>
            <person name="Courtney B."/>
            <person name="Rock S.M."/>
            <person name="Belter E."/>
            <person name="Du F."/>
            <person name="Kim K."/>
            <person name="Abbott R.M."/>
            <person name="Cotton M."/>
            <person name="Levy A."/>
            <person name="Marchetto P."/>
            <person name="Ochoa K."/>
            <person name="Jackson S.M."/>
            <person name="Gillam B."/>
            <person name="Chen W."/>
            <person name="Yan L."/>
            <person name="Higginbotham J."/>
            <person name="Cardenas M."/>
            <person name="Waligorski J."/>
            <person name="Applebaum E."/>
            <person name="Phelps L."/>
            <person name="Falcone J."/>
            <person name="Kanchi K."/>
            <person name="Thane T."/>
            <person name="Scimone A."/>
            <person name="Thane N."/>
            <person name="Henke J."/>
            <person name="Wang T."/>
            <person name="Ruppert J."/>
            <person name="Shah N."/>
            <person name="Rotter K."/>
            <person name="Hodges J."/>
            <person name="Ingenthron E."/>
            <person name="Cordes M."/>
            <person name="Kohlberg S."/>
            <person name="Sgro J."/>
            <person name="Delgado B."/>
            <person name="Mead K."/>
            <person name="Chinwalla A."/>
            <person name="Leonard S."/>
            <person name="Crouse K."/>
            <person name="Collura K."/>
            <person name="Kudrna D."/>
            <person name="Currie J."/>
            <person name="He R."/>
            <person name="Angelova A."/>
            <person name="Rajasekar S."/>
            <person name="Mueller T."/>
            <person name="Lomeli R."/>
            <person name="Scara G."/>
            <person name="Ko A."/>
            <person name="Delaney K."/>
            <person name="Wissotski M."/>
            <person name="Lopez G."/>
            <person name="Campos D."/>
            <person name="Braidotti M."/>
            <person name="Ashley E."/>
            <person name="Golser W."/>
            <person name="Kim H."/>
            <person name="Lee S."/>
            <person name="Lin J."/>
            <person name="Dujmic Z."/>
            <person name="Kim W."/>
            <person name="Talag J."/>
            <person name="Zuccolo A."/>
            <person name="Fan C."/>
            <person name="Sebastian A."/>
            <person name="Kramer M."/>
            <person name="Spiegel L."/>
            <person name="Nascimento L."/>
            <person name="Zutavern T."/>
            <person name="Miller B."/>
            <person name="Ambroise C."/>
            <person name="Muller S."/>
            <person name="Spooner W."/>
            <person name="Narechania A."/>
            <person name="Ren L."/>
            <person name="Wei S."/>
            <person name="Kumari S."/>
            <person name="Faga B."/>
            <person name="Levy M.J."/>
            <person name="McMahan L."/>
            <person name="Van Buren P."/>
            <person name="Vaughn M.W."/>
            <person name="Ying K."/>
            <person name="Yeh C.-T."/>
            <person name="Emrich S.J."/>
            <person name="Jia Y."/>
            <person name="Kalyanaraman A."/>
            <person name="Hsia A.-P."/>
            <person name="Barbazuk W.B."/>
            <person name="Baucom R.S."/>
            <person name="Brutnell T.P."/>
            <person name="Carpita N.C."/>
            <person name="Chaparro C."/>
            <person name="Chia J.-M."/>
            <person name="Deragon J.-M."/>
            <person name="Estill J.C."/>
            <person name="Fu Y."/>
            <person name="Jeddeloh J.A."/>
            <person name="Han Y."/>
            <person name="Lee H."/>
            <person name="Li P."/>
            <person name="Lisch D.R."/>
            <person name="Liu S."/>
            <person name="Liu Z."/>
            <person name="Nagel D.H."/>
            <person name="McCann M.C."/>
            <person name="SanMiguel P."/>
            <person name="Myers A.M."/>
            <person name="Nettleton D."/>
            <person name="Nguyen J."/>
            <person name="Penning B.W."/>
            <person name="Ponnala L."/>
            <person name="Schneider K.L."/>
            <person name="Schwartz D.C."/>
            <person name="Sharma A."/>
            <person name="Soderlund C."/>
            <person name="Springer N.M."/>
            <person name="Sun Q."/>
            <person name="Wang H."/>
            <person name="Waterman M."/>
            <person name="Westerman R."/>
            <person name="Wolfgruber T.K."/>
            <person name="Yang L."/>
            <person name="Yu Y."/>
            <person name="Zhang L."/>
            <person name="Zhou S."/>
            <person name="Zhu Q."/>
            <person name="Bennetzen J.L."/>
            <person name="Dawe R.K."/>
            <person name="Jiang J."/>
            <person name="Jiang N."/>
            <person name="Presting G.G."/>
            <person name="Wessler S.R."/>
            <person name="Aluru S."/>
            <person name="Martienssen R.A."/>
            <person name="Clifton S.W."/>
            <person name="McCombie W.R."/>
            <person name="Wing R.A."/>
            <person name="Wilson R.K."/>
        </authorList>
    </citation>
    <scope>NUCLEOTIDE SEQUENCE [LARGE SCALE GENOMIC DNA]</scope>
    <source>
        <strain evidence="3">cv. B73</strain>
    </source>
</reference>
<evidence type="ECO:0000313" key="3">
    <source>
        <dbReference type="Proteomes" id="UP000007305"/>
    </source>
</evidence>
<dbReference type="Proteomes" id="UP000007305">
    <property type="component" value="Chromosome 6"/>
</dbReference>
<proteinExistence type="predicted"/>
<keyword evidence="1" id="KW-0812">Transmembrane</keyword>
<sequence>MADNANLPPTWATTAGLGFLTLNSRVAIYRVWGDLVSILLVTGSYAALLLLFRCLRDYERAAPGSQPERGRGAVWLLTVAFAWKVAAAMPSAAASAVIWALAVGALRPWIGMRMDCNIP</sequence>
<accession>A0A804PUH0</accession>
<feature type="transmembrane region" description="Helical" evidence="1">
    <location>
        <begin position="73"/>
        <end position="102"/>
    </location>
</feature>
<feature type="transmembrane region" description="Helical" evidence="1">
    <location>
        <begin position="31"/>
        <end position="52"/>
    </location>
</feature>
<dbReference type="Gramene" id="Zm00001eb266700_T001">
    <property type="protein sequence ID" value="Zm00001eb266700_P001"/>
    <property type="gene ID" value="Zm00001eb266700"/>
</dbReference>
<name>A0A804PUH0_MAIZE</name>
<protein>
    <submittedName>
        <fullName evidence="2">Uncharacterized protein</fullName>
    </submittedName>
</protein>